<dbReference type="SUPFAM" id="SSF158472">
    <property type="entry name" value="HAMP domain-like"/>
    <property type="match status" value="1"/>
</dbReference>
<dbReference type="GO" id="GO:0005524">
    <property type="term" value="F:ATP binding"/>
    <property type="evidence" value="ECO:0007669"/>
    <property type="project" value="UniProtKB-KW"/>
</dbReference>
<dbReference type="SMART" id="SM00304">
    <property type="entry name" value="HAMP"/>
    <property type="match status" value="1"/>
</dbReference>
<dbReference type="Pfam" id="PF00512">
    <property type="entry name" value="HisKA"/>
    <property type="match status" value="1"/>
</dbReference>
<dbReference type="Proteomes" id="UP000322139">
    <property type="component" value="Unassembled WGS sequence"/>
</dbReference>
<evidence type="ECO:0000256" key="5">
    <source>
        <dbReference type="ARBA" id="ARBA00022553"/>
    </source>
</evidence>
<dbReference type="SUPFAM" id="SSF55874">
    <property type="entry name" value="ATPase domain of HSP90 chaperone/DNA topoisomerase II/histidine kinase"/>
    <property type="match status" value="1"/>
</dbReference>
<evidence type="ECO:0000259" key="16">
    <source>
        <dbReference type="PROSITE" id="PS50885"/>
    </source>
</evidence>
<feature type="domain" description="HAMP" evidence="16">
    <location>
        <begin position="40"/>
        <end position="92"/>
    </location>
</feature>
<dbReference type="InterPro" id="IPR003661">
    <property type="entry name" value="HisK_dim/P_dom"/>
</dbReference>
<feature type="transmembrane region" description="Helical" evidence="14">
    <location>
        <begin position="20"/>
        <end position="39"/>
    </location>
</feature>
<keyword evidence="4" id="KW-1003">Cell membrane</keyword>
<dbReference type="Pfam" id="PF00672">
    <property type="entry name" value="HAMP"/>
    <property type="match status" value="1"/>
</dbReference>
<evidence type="ECO:0000256" key="13">
    <source>
        <dbReference type="ARBA" id="ARBA00023136"/>
    </source>
</evidence>
<dbReference type="InterPro" id="IPR003594">
    <property type="entry name" value="HATPase_dom"/>
</dbReference>
<dbReference type="PANTHER" id="PTHR45436">
    <property type="entry name" value="SENSOR HISTIDINE KINASE YKOH"/>
    <property type="match status" value="1"/>
</dbReference>
<evidence type="ECO:0000256" key="6">
    <source>
        <dbReference type="ARBA" id="ARBA00022679"/>
    </source>
</evidence>
<evidence type="ECO:0000256" key="4">
    <source>
        <dbReference type="ARBA" id="ARBA00022475"/>
    </source>
</evidence>
<dbReference type="CDD" id="cd06225">
    <property type="entry name" value="HAMP"/>
    <property type="match status" value="1"/>
</dbReference>
<reference evidence="17 18" key="1">
    <citation type="submission" date="2019-08" db="EMBL/GenBank/DDBJ databases">
        <title>Bacillus genomes from the desert of Cuatro Cienegas, Coahuila.</title>
        <authorList>
            <person name="Olmedo-Alvarez G."/>
        </authorList>
    </citation>
    <scope>NUCLEOTIDE SEQUENCE [LARGE SCALE GENOMIC DNA]</scope>
    <source>
        <strain evidence="17 18">CH446_14T</strain>
    </source>
</reference>
<dbReference type="Gene3D" id="1.10.287.130">
    <property type="match status" value="1"/>
</dbReference>
<dbReference type="PANTHER" id="PTHR45436:SF5">
    <property type="entry name" value="SENSOR HISTIDINE KINASE TRCS"/>
    <property type="match status" value="1"/>
</dbReference>
<dbReference type="PRINTS" id="PR00344">
    <property type="entry name" value="BCTRLSENSOR"/>
</dbReference>
<evidence type="ECO:0000256" key="14">
    <source>
        <dbReference type="SAM" id="Phobius"/>
    </source>
</evidence>
<evidence type="ECO:0000256" key="9">
    <source>
        <dbReference type="ARBA" id="ARBA00022777"/>
    </source>
</evidence>
<dbReference type="InterPro" id="IPR036890">
    <property type="entry name" value="HATPase_C_sf"/>
</dbReference>
<name>A0A5D4R7I2_9BACI</name>
<dbReference type="Gene3D" id="6.10.340.10">
    <property type="match status" value="1"/>
</dbReference>
<keyword evidence="6" id="KW-0808">Transferase</keyword>
<comment type="caution">
    <text evidence="17">The sequence shown here is derived from an EMBL/GenBank/DDBJ whole genome shotgun (WGS) entry which is preliminary data.</text>
</comment>
<dbReference type="EMBL" id="VTER01000010">
    <property type="protein sequence ID" value="TYS45748.1"/>
    <property type="molecule type" value="Genomic_DNA"/>
</dbReference>
<gene>
    <name evidence="17" type="ORF">FZD51_18995</name>
</gene>
<organism evidence="17 18">
    <name type="scientific">Bacillus infantis</name>
    <dbReference type="NCBI Taxonomy" id="324767"/>
    <lineage>
        <taxon>Bacteria</taxon>
        <taxon>Bacillati</taxon>
        <taxon>Bacillota</taxon>
        <taxon>Bacilli</taxon>
        <taxon>Bacillales</taxon>
        <taxon>Bacillaceae</taxon>
        <taxon>Bacillus</taxon>
    </lineage>
</organism>
<keyword evidence="10" id="KW-0067">ATP-binding</keyword>
<dbReference type="InterPro" id="IPR005467">
    <property type="entry name" value="His_kinase_dom"/>
</dbReference>
<dbReference type="CDD" id="cd00082">
    <property type="entry name" value="HisKA"/>
    <property type="match status" value="1"/>
</dbReference>
<dbReference type="SMART" id="SM00387">
    <property type="entry name" value="HATPase_c"/>
    <property type="match status" value="1"/>
</dbReference>
<dbReference type="GO" id="GO:0000155">
    <property type="term" value="F:phosphorelay sensor kinase activity"/>
    <property type="evidence" value="ECO:0007669"/>
    <property type="project" value="InterPro"/>
</dbReference>
<dbReference type="SMART" id="SM00388">
    <property type="entry name" value="HisKA"/>
    <property type="match status" value="1"/>
</dbReference>
<dbReference type="InterPro" id="IPR036097">
    <property type="entry name" value="HisK_dim/P_sf"/>
</dbReference>
<keyword evidence="13 14" id="KW-0472">Membrane</keyword>
<dbReference type="InterPro" id="IPR050428">
    <property type="entry name" value="TCS_sensor_his_kinase"/>
</dbReference>
<dbReference type="InterPro" id="IPR003660">
    <property type="entry name" value="HAMP_dom"/>
</dbReference>
<evidence type="ECO:0000256" key="11">
    <source>
        <dbReference type="ARBA" id="ARBA00022989"/>
    </source>
</evidence>
<dbReference type="Pfam" id="PF02518">
    <property type="entry name" value="HATPase_c"/>
    <property type="match status" value="1"/>
</dbReference>
<keyword evidence="9" id="KW-0418">Kinase</keyword>
<evidence type="ECO:0000256" key="10">
    <source>
        <dbReference type="ARBA" id="ARBA00022840"/>
    </source>
</evidence>
<keyword evidence="8" id="KW-0547">Nucleotide-binding</keyword>
<dbReference type="AlphaFoldDB" id="A0A5D4R7I2"/>
<protein>
    <recommendedName>
        <fullName evidence="3">histidine kinase</fullName>
        <ecNumber evidence="3">2.7.13.3</ecNumber>
    </recommendedName>
</protein>
<dbReference type="Gene3D" id="3.30.565.10">
    <property type="entry name" value="Histidine kinase-like ATPase, C-terminal domain"/>
    <property type="match status" value="1"/>
</dbReference>
<dbReference type="PROSITE" id="PS50109">
    <property type="entry name" value="HIS_KIN"/>
    <property type="match status" value="1"/>
</dbReference>
<evidence type="ECO:0000256" key="8">
    <source>
        <dbReference type="ARBA" id="ARBA00022741"/>
    </source>
</evidence>
<keyword evidence="7 14" id="KW-0812">Transmembrane</keyword>
<dbReference type="InterPro" id="IPR004358">
    <property type="entry name" value="Sig_transdc_His_kin-like_C"/>
</dbReference>
<evidence type="ECO:0000256" key="2">
    <source>
        <dbReference type="ARBA" id="ARBA00004651"/>
    </source>
</evidence>
<accession>A0A5D4R7I2</accession>
<comment type="subcellular location">
    <subcellularLocation>
        <location evidence="2">Cell membrane</location>
        <topology evidence="2">Multi-pass membrane protein</topology>
    </subcellularLocation>
</comment>
<keyword evidence="11 14" id="KW-1133">Transmembrane helix</keyword>
<keyword evidence="5" id="KW-0597">Phosphoprotein</keyword>
<dbReference type="SUPFAM" id="SSF47384">
    <property type="entry name" value="Homodimeric domain of signal transducing histidine kinase"/>
    <property type="match status" value="1"/>
</dbReference>
<dbReference type="GO" id="GO:0005886">
    <property type="term" value="C:plasma membrane"/>
    <property type="evidence" value="ECO:0007669"/>
    <property type="project" value="UniProtKB-SubCell"/>
</dbReference>
<evidence type="ECO:0000259" key="15">
    <source>
        <dbReference type="PROSITE" id="PS50109"/>
    </source>
</evidence>
<proteinExistence type="predicted"/>
<evidence type="ECO:0000256" key="3">
    <source>
        <dbReference type="ARBA" id="ARBA00012438"/>
    </source>
</evidence>
<dbReference type="EC" id="2.7.13.3" evidence="3"/>
<evidence type="ECO:0000256" key="1">
    <source>
        <dbReference type="ARBA" id="ARBA00000085"/>
    </source>
</evidence>
<comment type="catalytic activity">
    <reaction evidence="1">
        <text>ATP + protein L-histidine = ADP + protein N-phospho-L-histidine.</text>
        <dbReference type="EC" id="2.7.13.3"/>
    </reaction>
</comment>
<evidence type="ECO:0000256" key="7">
    <source>
        <dbReference type="ARBA" id="ARBA00022692"/>
    </source>
</evidence>
<feature type="domain" description="Histidine kinase" evidence="15">
    <location>
        <begin position="100"/>
        <end position="313"/>
    </location>
</feature>
<sequence>MVNAKEIEGQEFVRTLGRFLLAASIIAFLLAGFVHYLSVRRILRPIQSISEAAVEINAGQFPDKITPRPSGEVGQLVSNFNTMAESLKSAQQQRDTMLRDISHELRTPLTNINGYLEALQGRVIEGNPELFGSLLEESLRITRIVELITELDRWERGNVFLEKSFEPVRLDEILSETISAFKLKLDARFHEVHIHLAPFAMDGHRDGLKQVFTNMLQNIVDYDTGHLLAIESEMVQDRCMIRFIHQGEFIDPGEKELIFQRFYRLESSRTKKAEGAGLGLSISRKIAEAHGGEIGVETDGTHHTFWIAFPAGEHD</sequence>
<evidence type="ECO:0000313" key="18">
    <source>
        <dbReference type="Proteomes" id="UP000322139"/>
    </source>
</evidence>
<dbReference type="PROSITE" id="PS50885">
    <property type="entry name" value="HAMP"/>
    <property type="match status" value="1"/>
</dbReference>
<keyword evidence="12" id="KW-0902">Two-component regulatory system</keyword>
<evidence type="ECO:0000313" key="17">
    <source>
        <dbReference type="EMBL" id="TYS45748.1"/>
    </source>
</evidence>
<evidence type="ECO:0000256" key="12">
    <source>
        <dbReference type="ARBA" id="ARBA00023012"/>
    </source>
</evidence>